<dbReference type="SUPFAM" id="SSF57716">
    <property type="entry name" value="Glucocorticoid receptor-like (DNA-binding domain)"/>
    <property type="match status" value="1"/>
</dbReference>
<proteinExistence type="predicted"/>
<dbReference type="Pfam" id="PF01258">
    <property type="entry name" value="zf-dskA_traR"/>
    <property type="match status" value="1"/>
</dbReference>
<organism evidence="6 7">
    <name type="scientific">Prolixibacter denitrificans</name>
    <dbReference type="NCBI Taxonomy" id="1541063"/>
    <lineage>
        <taxon>Bacteria</taxon>
        <taxon>Pseudomonadati</taxon>
        <taxon>Bacteroidota</taxon>
        <taxon>Bacteroidia</taxon>
        <taxon>Marinilabiliales</taxon>
        <taxon>Prolixibacteraceae</taxon>
        <taxon>Prolixibacter</taxon>
    </lineage>
</organism>
<evidence type="ECO:0000313" key="7">
    <source>
        <dbReference type="Proteomes" id="UP000240621"/>
    </source>
</evidence>
<dbReference type="Proteomes" id="UP000240621">
    <property type="component" value="Unassembled WGS sequence"/>
</dbReference>
<keyword evidence="1" id="KW-0479">Metal-binding</keyword>
<dbReference type="OrthoDB" id="1121111at2"/>
<reference evidence="6 7" key="1">
    <citation type="submission" date="2018-03" db="EMBL/GenBank/DDBJ databases">
        <title>Genomic Encyclopedia of Archaeal and Bacterial Type Strains, Phase II (KMG-II): from individual species to whole genera.</title>
        <authorList>
            <person name="Goeker M."/>
        </authorList>
    </citation>
    <scope>NUCLEOTIDE SEQUENCE [LARGE SCALE GENOMIC DNA]</scope>
    <source>
        <strain evidence="6 7">DSM 27267</strain>
    </source>
</reference>
<sequence>MTTKVAGLKEELLDLKELTRPEAPDCAIGRVSRMDAINNRSVNEAAMRNKQLKLSKLEEALEKIDSPDFGKCTRCGEEIPWGRIAIMPESTLCIRCASR</sequence>
<dbReference type="GO" id="GO:0008270">
    <property type="term" value="F:zinc ion binding"/>
    <property type="evidence" value="ECO:0007669"/>
    <property type="project" value="UniProtKB-KW"/>
</dbReference>
<accession>A0A2P8CFU5</accession>
<dbReference type="AlphaFoldDB" id="A0A2P8CFU5"/>
<comment type="caution">
    <text evidence="6">The sequence shown here is derived from an EMBL/GenBank/DDBJ whole genome shotgun (WGS) entry which is preliminary data.</text>
</comment>
<keyword evidence="2" id="KW-0863">Zinc-finger</keyword>
<keyword evidence="3" id="KW-0862">Zinc</keyword>
<feature type="zinc finger region" description="dksA C4-type" evidence="4">
    <location>
        <begin position="72"/>
        <end position="96"/>
    </location>
</feature>
<feature type="domain" description="Zinc finger DksA/TraR C4-type" evidence="5">
    <location>
        <begin position="68"/>
        <end position="99"/>
    </location>
</feature>
<dbReference type="Gene3D" id="1.20.120.910">
    <property type="entry name" value="DksA, coiled-coil domain"/>
    <property type="match status" value="1"/>
</dbReference>
<evidence type="ECO:0000256" key="4">
    <source>
        <dbReference type="PROSITE-ProRule" id="PRU00510"/>
    </source>
</evidence>
<protein>
    <submittedName>
        <fullName evidence="6">DnaK suppressor protein</fullName>
    </submittedName>
</protein>
<dbReference type="PANTHER" id="PTHR33823">
    <property type="entry name" value="RNA POLYMERASE-BINDING TRANSCRIPTION FACTOR DKSA-RELATED"/>
    <property type="match status" value="1"/>
</dbReference>
<name>A0A2P8CFU5_9BACT</name>
<evidence type="ECO:0000256" key="1">
    <source>
        <dbReference type="ARBA" id="ARBA00022723"/>
    </source>
</evidence>
<gene>
    <name evidence="6" type="ORF">CLV93_103283</name>
</gene>
<evidence type="ECO:0000259" key="5">
    <source>
        <dbReference type="Pfam" id="PF01258"/>
    </source>
</evidence>
<dbReference type="PROSITE" id="PS51128">
    <property type="entry name" value="ZF_DKSA_2"/>
    <property type="match status" value="1"/>
</dbReference>
<evidence type="ECO:0000313" key="6">
    <source>
        <dbReference type="EMBL" id="PSK83867.1"/>
    </source>
</evidence>
<dbReference type="PANTHER" id="PTHR33823:SF4">
    <property type="entry name" value="GENERAL STRESS PROTEIN 16O"/>
    <property type="match status" value="1"/>
</dbReference>
<evidence type="ECO:0000256" key="2">
    <source>
        <dbReference type="ARBA" id="ARBA00022771"/>
    </source>
</evidence>
<dbReference type="EMBL" id="PYGC01000003">
    <property type="protein sequence ID" value="PSK83867.1"/>
    <property type="molecule type" value="Genomic_DNA"/>
</dbReference>
<dbReference type="InterPro" id="IPR000962">
    <property type="entry name" value="Znf_DskA_TraR"/>
</dbReference>
<evidence type="ECO:0000256" key="3">
    <source>
        <dbReference type="ARBA" id="ARBA00022833"/>
    </source>
</evidence>